<accession>A0A8J6BP15</accession>
<protein>
    <submittedName>
        <fullName evidence="1">Uncharacterized protein</fullName>
    </submittedName>
</protein>
<organism evidence="1 2">
    <name type="scientific">Zizania palustris</name>
    <name type="common">Northern wild rice</name>
    <dbReference type="NCBI Taxonomy" id="103762"/>
    <lineage>
        <taxon>Eukaryota</taxon>
        <taxon>Viridiplantae</taxon>
        <taxon>Streptophyta</taxon>
        <taxon>Embryophyta</taxon>
        <taxon>Tracheophyta</taxon>
        <taxon>Spermatophyta</taxon>
        <taxon>Magnoliopsida</taxon>
        <taxon>Liliopsida</taxon>
        <taxon>Poales</taxon>
        <taxon>Poaceae</taxon>
        <taxon>BOP clade</taxon>
        <taxon>Oryzoideae</taxon>
        <taxon>Oryzeae</taxon>
        <taxon>Zizaniinae</taxon>
        <taxon>Zizania</taxon>
    </lineage>
</organism>
<reference evidence="1" key="1">
    <citation type="journal article" date="2021" name="bioRxiv">
        <title>Whole Genome Assembly and Annotation of Northern Wild Rice, Zizania palustris L., Supports a Whole Genome Duplication in the Zizania Genus.</title>
        <authorList>
            <person name="Haas M."/>
            <person name="Kono T."/>
            <person name="Macchietto M."/>
            <person name="Millas R."/>
            <person name="McGilp L."/>
            <person name="Shao M."/>
            <person name="Duquette J."/>
            <person name="Hirsch C.N."/>
            <person name="Kimball J."/>
        </authorList>
    </citation>
    <scope>NUCLEOTIDE SEQUENCE</scope>
    <source>
        <tissue evidence="1">Fresh leaf tissue</tissue>
    </source>
</reference>
<evidence type="ECO:0000313" key="1">
    <source>
        <dbReference type="EMBL" id="KAG8091857.1"/>
    </source>
</evidence>
<keyword evidence="2" id="KW-1185">Reference proteome</keyword>
<dbReference type="EMBL" id="JAAALK010000080">
    <property type="protein sequence ID" value="KAG8091857.1"/>
    <property type="molecule type" value="Genomic_DNA"/>
</dbReference>
<gene>
    <name evidence="1" type="ORF">GUJ93_ZPchr0012g21882</name>
</gene>
<evidence type="ECO:0000313" key="2">
    <source>
        <dbReference type="Proteomes" id="UP000729402"/>
    </source>
</evidence>
<proteinExistence type="predicted"/>
<comment type="caution">
    <text evidence="1">The sequence shown here is derived from an EMBL/GenBank/DDBJ whole genome shotgun (WGS) entry which is preliminary data.</text>
</comment>
<name>A0A8J6BP15_ZIZPA</name>
<sequence length="86" mass="9306">MDPSPPRLVLLHFLYFHSSRSSSLLATTIHPSTNTVGFTIAYSLPATTLFKSTVTGMSPTSSTRSFLIVLLVFDLILPPPVLISDA</sequence>
<dbReference type="AlphaFoldDB" id="A0A8J6BP15"/>
<dbReference type="Proteomes" id="UP000729402">
    <property type="component" value="Unassembled WGS sequence"/>
</dbReference>
<reference evidence="1" key="2">
    <citation type="submission" date="2021-02" db="EMBL/GenBank/DDBJ databases">
        <authorList>
            <person name="Kimball J.A."/>
            <person name="Haas M.W."/>
            <person name="Macchietto M."/>
            <person name="Kono T."/>
            <person name="Duquette J."/>
            <person name="Shao M."/>
        </authorList>
    </citation>
    <scope>NUCLEOTIDE SEQUENCE</scope>
    <source>
        <tissue evidence="1">Fresh leaf tissue</tissue>
    </source>
</reference>